<reference evidence="20" key="1">
    <citation type="journal article" date="2014" name="Mol. Biol. Evol.">
        <title>Molecular phylogeny, biogeography, and habitat preference evolution of marsupials.</title>
        <authorList>
            <person name="Mitchell K.J."/>
            <person name="Pratt R.C."/>
            <person name="Watson L.N."/>
            <person name="Gibb G.C."/>
            <person name="Llamas B."/>
            <person name="Kasper M."/>
            <person name="Edson J."/>
            <person name="Hopwood B."/>
            <person name="Male D."/>
            <person name="Armstrong K."/>
            <person name="Meyer M."/>
            <person name="Hofreiter M."/>
            <person name="Austin J."/>
            <person name="Donnellan S.C."/>
            <person name="Lee M.S.Y."/>
            <person name="Phillips M.J."/>
            <person name="Cooper A."/>
        </authorList>
    </citation>
    <scope>NUCLEOTIDE SEQUENCE</scope>
</reference>
<keyword evidence="9" id="KW-0249">Electron transport</keyword>
<evidence type="ECO:0000256" key="2">
    <source>
        <dbReference type="ARBA" id="ARBA00012944"/>
    </source>
</evidence>
<keyword evidence="14 16" id="KW-0472">Membrane</keyword>
<dbReference type="InterPro" id="IPR003945">
    <property type="entry name" value="NU5C-like"/>
</dbReference>
<dbReference type="InterPro" id="IPR018393">
    <property type="entry name" value="NADHpl_OxRdtase_5_subgr"/>
</dbReference>
<keyword evidence="13 16" id="KW-0496">Mitochondrion</keyword>
<dbReference type="PANTHER" id="PTHR42829:SF2">
    <property type="entry name" value="NADH-UBIQUINONE OXIDOREDUCTASE CHAIN 5"/>
    <property type="match status" value="1"/>
</dbReference>
<evidence type="ECO:0000256" key="1">
    <source>
        <dbReference type="ARBA" id="ARBA00004448"/>
    </source>
</evidence>
<dbReference type="GO" id="GO:0042773">
    <property type="term" value="P:ATP synthesis coupled electron transport"/>
    <property type="evidence" value="ECO:0007669"/>
    <property type="project" value="InterPro"/>
</dbReference>
<accession>A0A075QRA7</accession>
<evidence type="ECO:0000256" key="11">
    <source>
        <dbReference type="ARBA" id="ARBA00023027"/>
    </source>
</evidence>
<feature type="transmembrane region" description="Helical" evidence="16">
    <location>
        <begin position="141"/>
        <end position="160"/>
    </location>
</feature>
<feature type="transmembrane region" description="Helical" evidence="16">
    <location>
        <begin position="118"/>
        <end position="135"/>
    </location>
</feature>
<geneLocation type="mitochondrion" evidence="20"/>
<dbReference type="Pfam" id="PF00361">
    <property type="entry name" value="Proton_antipo_M"/>
    <property type="match status" value="1"/>
</dbReference>
<evidence type="ECO:0000256" key="5">
    <source>
        <dbReference type="ARBA" id="ARBA00022660"/>
    </source>
</evidence>
<evidence type="ECO:0000259" key="17">
    <source>
        <dbReference type="Pfam" id="PF00361"/>
    </source>
</evidence>
<evidence type="ECO:0000256" key="3">
    <source>
        <dbReference type="ARBA" id="ARBA00021096"/>
    </source>
</evidence>
<comment type="similarity">
    <text evidence="16">Belongs to the complex I subunit 5 family.</text>
</comment>
<comment type="catalytic activity">
    <reaction evidence="15 16">
        <text>a ubiquinone + NADH + 5 H(+)(in) = a ubiquinol + NAD(+) + 4 H(+)(out)</text>
        <dbReference type="Rhea" id="RHEA:29091"/>
        <dbReference type="Rhea" id="RHEA-COMP:9565"/>
        <dbReference type="Rhea" id="RHEA-COMP:9566"/>
        <dbReference type="ChEBI" id="CHEBI:15378"/>
        <dbReference type="ChEBI" id="CHEBI:16389"/>
        <dbReference type="ChEBI" id="CHEBI:17976"/>
        <dbReference type="ChEBI" id="CHEBI:57540"/>
        <dbReference type="ChEBI" id="CHEBI:57945"/>
        <dbReference type="EC" id="7.1.1.2"/>
    </reaction>
</comment>
<feature type="transmembrane region" description="Helical" evidence="16">
    <location>
        <begin position="202"/>
        <end position="221"/>
    </location>
</feature>
<dbReference type="Pfam" id="PF00662">
    <property type="entry name" value="Proton_antipo_N"/>
    <property type="match status" value="1"/>
</dbReference>
<dbReference type="PANTHER" id="PTHR42829">
    <property type="entry name" value="NADH-UBIQUINONE OXIDOREDUCTASE CHAIN 5"/>
    <property type="match status" value="1"/>
</dbReference>
<feature type="transmembrane region" description="Helical" evidence="16">
    <location>
        <begin position="242"/>
        <end position="260"/>
    </location>
</feature>
<evidence type="ECO:0000259" key="19">
    <source>
        <dbReference type="Pfam" id="PF06455"/>
    </source>
</evidence>
<evidence type="ECO:0000256" key="10">
    <source>
        <dbReference type="ARBA" id="ARBA00022989"/>
    </source>
</evidence>
<feature type="transmembrane region" description="Helical" evidence="16">
    <location>
        <begin position="361"/>
        <end position="386"/>
    </location>
</feature>
<evidence type="ECO:0000256" key="4">
    <source>
        <dbReference type="ARBA" id="ARBA00022448"/>
    </source>
</evidence>
<keyword evidence="4 16" id="KW-0813">Transport</keyword>
<proteinExistence type="inferred from homology"/>
<dbReference type="InterPro" id="IPR010934">
    <property type="entry name" value="NADH_DH_su5_C"/>
</dbReference>
<feature type="domain" description="NADH dehydrogenase subunit 5 C-terminal" evidence="19">
    <location>
        <begin position="421"/>
        <end position="602"/>
    </location>
</feature>
<dbReference type="InterPro" id="IPR001516">
    <property type="entry name" value="Proton_antipo_N"/>
</dbReference>
<keyword evidence="10 16" id="KW-1133">Transmembrane helix</keyword>
<evidence type="ECO:0000256" key="12">
    <source>
        <dbReference type="ARBA" id="ARBA00023075"/>
    </source>
</evidence>
<comment type="subcellular location">
    <subcellularLocation>
        <location evidence="1">Mitochondrion inner membrane</location>
        <topology evidence="1">Multi-pass membrane protein</topology>
    </subcellularLocation>
</comment>
<feature type="domain" description="NADH-Ubiquinone oxidoreductase (complex I) chain 5 N-terminal" evidence="18">
    <location>
        <begin position="69"/>
        <end position="119"/>
    </location>
</feature>
<dbReference type="NCBIfam" id="TIGR01974">
    <property type="entry name" value="NDH_I_L"/>
    <property type="match status" value="1"/>
</dbReference>
<feature type="transmembrane region" description="Helical" evidence="16">
    <location>
        <begin position="45"/>
        <end position="65"/>
    </location>
</feature>
<evidence type="ECO:0000256" key="16">
    <source>
        <dbReference type="RuleBase" id="RU003404"/>
    </source>
</evidence>
<feature type="transmembrane region" description="Helical" evidence="16">
    <location>
        <begin position="483"/>
        <end position="503"/>
    </location>
</feature>
<dbReference type="GO" id="GO:0003954">
    <property type="term" value="F:NADH dehydrogenase activity"/>
    <property type="evidence" value="ECO:0007669"/>
    <property type="project" value="TreeGrafter"/>
</dbReference>
<dbReference type="GO" id="GO:0015990">
    <property type="term" value="P:electron transport coupled proton transport"/>
    <property type="evidence" value="ECO:0007669"/>
    <property type="project" value="TreeGrafter"/>
</dbReference>
<feature type="transmembrane region" description="Helical" evidence="16">
    <location>
        <begin position="85"/>
        <end position="106"/>
    </location>
</feature>
<keyword evidence="7" id="KW-0999">Mitochondrion inner membrane</keyword>
<keyword evidence="11 16" id="KW-0520">NAD</keyword>
<feature type="domain" description="NADH:quinone oxidoreductase/Mrp antiporter transmembrane" evidence="17">
    <location>
        <begin position="135"/>
        <end position="418"/>
    </location>
</feature>
<keyword evidence="12 16" id="KW-0830">Ubiquinone</keyword>
<organism evidence="20">
    <name type="scientific">Antechinus godmani</name>
    <name type="common">Atherton antechinus</name>
    <dbReference type="NCBI Taxonomy" id="71385"/>
    <lineage>
        <taxon>Eukaryota</taxon>
        <taxon>Metazoa</taxon>
        <taxon>Chordata</taxon>
        <taxon>Craniata</taxon>
        <taxon>Vertebrata</taxon>
        <taxon>Euteleostomi</taxon>
        <taxon>Mammalia</taxon>
        <taxon>Metatheria</taxon>
        <taxon>Dasyuromorphia</taxon>
        <taxon>Dasyuridae</taxon>
        <taxon>Antechinus</taxon>
    </lineage>
</organism>
<dbReference type="EMBL" id="KJ868099">
    <property type="protein sequence ID" value="AIG22912.1"/>
    <property type="molecule type" value="Genomic_DNA"/>
</dbReference>
<keyword evidence="8" id="KW-1278">Translocase</keyword>
<evidence type="ECO:0000256" key="13">
    <source>
        <dbReference type="ARBA" id="ARBA00023128"/>
    </source>
</evidence>
<keyword evidence="5" id="KW-0679">Respiratory chain</keyword>
<feature type="transmembrane region" description="Helical" evidence="16">
    <location>
        <begin position="406"/>
        <end position="431"/>
    </location>
</feature>
<comment type="function">
    <text evidence="16">Core subunit of the mitochondrial membrane respiratory chain NADH dehydrogenase (Complex I) which catalyzes electron transfer from NADH through the respiratory chain, using ubiquinone as an electron acceptor. Essential for the catalytic activity and assembly of complex I.</text>
</comment>
<keyword evidence="6 16" id="KW-0812">Transmembrane</keyword>
<gene>
    <name evidence="20" type="primary">ND5</name>
</gene>
<feature type="transmembrane region" description="Helical" evidence="16">
    <location>
        <begin position="300"/>
        <end position="318"/>
    </location>
</feature>
<feature type="transmembrane region" description="Helical" evidence="16">
    <location>
        <begin position="272"/>
        <end position="293"/>
    </location>
</feature>
<dbReference type="GO" id="GO:0005743">
    <property type="term" value="C:mitochondrial inner membrane"/>
    <property type="evidence" value="ECO:0007669"/>
    <property type="project" value="UniProtKB-SubCell"/>
</dbReference>
<feature type="transmembrane region" description="Helical" evidence="16">
    <location>
        <begin position="584"/>
        <end position="602"/>
    </location>
</feature>
<evidence type="ECO:0000256" key="9">
    <source>
        <dbReference type="ARBA" id="ARBA00022982"/>
    </source>
</evidence>
<name>A0A075QRA7_ANTGO</name>
<evidence type="ECO:0000256" key="7">
    <source>
        <dbReference type="ARBA" id="ARBA00022792"/>
    </source>
</evidence>
<dbReference type="GO" id="GO:0008137">
    <property type="term" value="F:NADH dehydrogenase (ubiquinone) activity"/>
    <property type="evidence" value="ECO:0007669"/>
    <property type="project" value="UniProtKB-EC"/>
</dbReference>
<evidence type="ECO:0000256" key="8">
    <source>
        <dbReference type="ARBA" id="ARBA00022967"/>
    </source>
</evidence>
<protein>
    <recommendedName>
        <fullName evidence="3 16">NADH-ubiquinone oxidoreductase chain 5</fullName>
        <ecNumber evidence="2 16">7.1.1.2</ecNumber>
    </recommendedName>
</protein>
<evidence type="ECO:0000313" key="20">
    <source>
        <dbReference type="EMBL" id="AIG22912.1"/>
    </source>
</evidence>
<evidence type="ECO:0000256" key="15">
    <source>
        <dbReference type="ARBA" id="ARBA00049551"/>
    </source>
</evidence>
<dbReference type="EC" id="7.1.1.2" evidence="2 16"/>
<feature type="transmembrane region" description="Helical" evidence="16">
    <location>
        <begin position="452"/>
        <end position="471"/>
    </location>
</feature>
<evidence type="ECO:0000256" key="14">
    <source>
        <dbReference type="ARBA" id="ARBA00023136"/>
    </source>
</evidence>
<feature type="transmembrane region" description="Helical" evidence="16">
    <location>
        <begin position="6"/>
        <end position="25"/>
    </location>
</feature>
<dbReference type="InterPro" id="IPR001750">
    <property type="entry name" value="ND/Mrp_TM"/>
</dbReference>
<feature type="transmembrane region" description="Helical" evidence="16">
    <location>
        <begin position="324"/>
        <end position="349"/>
    </location>
</feature>
<dbReference type="PRINTS" id="PR01434">
    <property type="entry name" value="NADHDHGNASE5"/>
</dbReference>
<dbReference type="AlphaFoldDB" id="A0A075QRA7"/>
<feature type="transmembrane region" description="Helical" evidence="16">
    <location>
        <begin position="172"/>
        <end position="190"/>
    </location>
</feature>
<evidence type="ECO:0000259" key="18">
    <source>
        <dbReference type="Pfam" id="PF00662"/>
    </source>
</evidence>
<dbReference type="Pfam" id="PF06455">
    <property type="entry name" value="NADH5_C"/>
    <property type="match status" value="1"/>
</dbReference>
<sequence length="603" mass="67607">MNQLLNTLLLTSIMILIIPLIYSILSPHKTNNFPLLCKNTVKLAFFTSLIPLFLFMYSGQEATITNWQWFPMNTFSFSMSFKLDYFSIIFIPIALYVTWSILEFSMWYMHSDPNMHRFFKYLITFLFTMIILVSANNLFQLFIGWEGVGIMSFMLIGWWYGRTDANTAALQAILYNRIGDIGFMLTMAWLMINSNSWDIQHIFLTNVDTMALLGLIIAATGKSAQFSLHPWLPSAMEGPTPVSALLHSSTMVVAGIFLLIRFNPLMENNQTALTTMLCLGSITTLFTAICAITQNDIKKIVAFSTSSQLGLMMVTLGLNQPHLAFLHICTHAFFKAMLFLCSGSIIHNLNDEQDIRKMGGLFTLLPITSSAIVLGSLALTGTPFLAGFYSKDLIIEAMNTSYVNSWALGLTMVATMLTAVYSLRIIHFALLKEPRFLPISPLNENNPNLINPIMRLAMGSIIAGFLLTTSIPPTSMVPMTMPTLTKLSALLITILGILVAMELNTLTNKMPMKPMTHPHNFSNMLGYFTHIFHRLNPLTSLHMGQHIATMLIDMSWYEKTGPKNQADLHSTTASTITSTQKGLIKSYFLSFLISMIIILLIMN</sequence>
<evidence type="ECO:0000256" key="6">
    <source>
        <dbReference type="ARBA" id="ARBA00022692"/>
    </source>
</evidence>